<dbReference type="PANTHER" id="PTHR47307">
    <property type="entry name" value="GLUTATHIONE-REGULATED POTASSIUM-EFFLUX SYSTEM ANCILLARY PROTEIN KEFG"/>
    <property type="match status" value="1"/>
</dbReference>
<evidence type="ECO:0000313" key="4">
    <source>
        <dbReference type="Proteomes" id="UP000294850"/>
    </source>
</evidence>
<dbReference type="Gene3D" id="3.40.50.360">
    <property type="match status" value="1"/>
</dbReference>
<name>A0A4V2Z4Q2_9BACT</name>
<evidence type="ECO:0000256" key="1">
    <source>
        <dbReference type="ARBA" id="ARBA00023002"/>
    </source>
</evidence>
<dbReference type="RefSeq" id="WP_131957354.1">
    <property type="nucleotide sequence ID" value="NZ_SMFL01000002.1"/>
</dbReference>
<gene>
    <name evidence="3" type="ORF">E0F88_06255</name>
</gene>
<dbReference type="InterPro" id="IPR003680">
    <property type="entry name" value="Flavodoxin_fold"/>
</dbReference>
<protein>
    <submittedName>
        <fullName evidence="3">NAD(P)H oxidoreductase</fullName>
    </submittedName>
</protein>
<proteinExistence type="predicted"/>
<dbReference type="AlphaFoldDB" id="A0A4V2Z4Q2"/>
<reference evidence="3 4" key="1">
    <citation type="submission" date="2019-03" db="EMBL/GenBank/DDBJ databases">
        <title>Dyadobacter AR-3-6 sp. nov., isolated from arctic soil.</title>
        <authorList>
            <person name="Chaudhary D.K."/>
        </authorList>
    </citation>
    <scope>NUCLEOTIDE SEQUENCE [LARGE SCALE GENOMIC DNA]</scope>
    <source>
        <strain evidence="3 4">AR-3-6</strain>
    </source>
</reference>
<dbReference type="EMBL" id="SMFL01000002">
    <property type="protein sequence ID" value="TDE17488.1"/>
    <property type="molecule type" value="Genomic_DNA"/>
</dbReference>
<dbReference type="OrthoDB" id="652200at2"/>
<evidence type="ECO:0000259" key="2">
    <source>
        <dbReference type="Pfam" id="PF02525"/>
    </source>
</evidence>
<sequence>MQNRVLVLFAHPLFEKSRIHKSLVNHIPEGITFHDLYQEYPEFNIDIEKEKELLLNHDIIIWEHPIYWYSCPALLKQWIDVVLEAGWAYGPKGNALESKLVMQVLSTGGARTTYQPDGYHQFTLQEFLTPFNRTTTLCKMIYLPPFVGHGSHRMGDEELLALGQDYAFLLDHFQRNKLDVEEIQKYEYLNDWLTENGIA</sequence>
<organism evidence="3 4">
    <name type="scientific">Dyadobacter psychrotolerans</name>
    <dbReference type="NCBI Taxonomy" id="2541721"/>
    <lineage>
        <taxon>Bacteria</taxon>
        <taxon>Pseudomonadati</taxon>
        <taxon>Bacteroidota</taxon>
        <taxon>Cytophagia</taxon>
        <taxon>Cytophagales</taxon>
        <taxon>Spirosomataceae</taxon>
        <taxon>Dyadobacter</taxon>
    </lineage>
</organism>
<dbReference type="InterPro" id="IPR029039">
    <property type="entry name" value="Flavoprotein-like_sf"/>
</dbReference>
<dbReference type="GO" id="GO:0010181">
    <property type="term" value="F:FMN binding"/>
    <property type="evidence" value="ECO:0007669"/>
    <property type="project" value="TreeGrafter"/>
</dbReference>
<dbReference type="Pfam" id="PF02525">
    <property type="entry name" value="Flavodoxin_2"/>
    <property type="match status" value="1"/>
</dbReference>
<dbReference type="PANTHER" id="PTHR47307:SF1">
    <property type="entry name" value="GLUTATHIONE-REGULATED POTASSIUM-EFFLUX SYSTEM ANCILLARY PROTEIN KEFG"/>
    <property type="match status" value="1"/>
</dbReference>
<accession>A0A4V2Z4Q2</accession>
<dbReference type="SUPFAM" id="SSF52218">
    <property type="entry name" value="Flavoproteins"/>
    <property type="match status" value="1"/>
</dbReference>
<feature type="domain" description="Flavodoxin-like fold" evidence="2">
    <location>
        <begin position="4"/>
        <end position="156"/>
    </location>
</feature>
<dbReference type="GO" id="GO:0003955">
    <property type="term" value="F:NAD(P)H dehydrogenase (quinone) activity"/>
    <property type="evidence" value="ECO:0007669"/>
    <property type="project" value="TreeGrafter"/>
</dbReference>
<dbReference type="InterPro" id="IPR046980">
    <property type="entry name" value="KefG/KefF"/>
</dbReference>
<dbReference type="Proteomes" id="UP000294850">
    <property type="component" value="Unassembled WGS sequence"/>
</dbReference>
<evidence type="ECO:0000313" key="3">
    <source>
        <dbReference type="EMBL" id="TDE17488.1"/>
    </source>
</evidence>
<dbReference type="GO" id="GO:0009055">
    <property type="term" value="F:electron transfer activity"/>
    <property type="evidence" value="ECO:0007669"/>
    <property type="project" value="TreeGrafter"/>
</dbReference>
<keyword evidence="1" id="KW-0560">Oxidoreductase</keyword>
<comment type="caution">
    <text evidence="3">The sequence shown here is derived from an EMBL/GenBank/DDBJ whole genome shotgun (WGS) entry which is preliminary data.</text>
</comment>
<keyword evidence="4" id="KW-1185">Reference proteome</keyword>